<feature type="transmembrane region" description="Helical" evidence="5">
    <location>
        <begin position="6"/>
        <end position="23"/>
    </location>
</feature>
<keyword evidence="4" id="KW-0408">Iron</keyword>
<keyword evidence="5" id="KW-0472">Membrane</keyword>
<evidence type="ECO:0000313" key="6">
    <source>
        <dbReference type="EMBL" id="KAL3421781.1"/>
    </source>
</evidence>
<keyword evidence="5" id="KW-1133">Transmembrane helix</keyword>
<evidence type="ECO:0000256" key="5">
    <source>
        <dbReference type="SAM" id="Phobius"/>
    </source>
</evidence>
<dbReference type="InterPro" id="IPR036396">
    <property type="entry name" value="Cyt_P450_sf"/>
</dbReference>
<protein>
    <submittedName>
        <fullName evidence="6">Cytochrome P450</fullName>
    </submittedName>
</protein>
<dbReference type="EMBL" id="JBFCZG010000005">
    <property type="protein sequence ID" value="KAL3421781.1"/>
    <property type="molecule type" value="Genomic_DNA"/>
</dbReference>
<proteinExistence type="inferred from homology"/>
<dbReference type="Gene3D" id="1.10.630.10">
    <property type="entry name" value="Cytochrome P450"/>
    <property type="match status" value="1"/>
</dbReference>
<evidence type="ECO:0000256" key="4">
    <source>
        <dbReference type="ARBA" id="ARBA00023004"/>
    </source>
</evidence>
<reference evidence="6 7" key="1">
    <citation type="submission" date="2024-06" db="EMBL/GenBank/DDBJ databases">
        <title>Complete genome of Phlyctema vagabunda strain 19-DSS-EL-015.</title>
        <authorList>
            <person name="Fiorenzani C."/>
        </authorList>
    </citation>
    <scope>NUCLEOTIDE SEQUENCE [LARGE SCALE GENOMIC DNA]</scope>
    <source>
        <strain evidence="6 7">19-DSS-EL-015</strain>
    </source>
</reference>
<accession>A0ABR4PEM9</accession>
<sequence>MHAAAIVIAIWLVSLLLYVIPPFDNSKIRRDGKPLKQPPNTLPIAGNGILFLQARHKLFAWFVKCEKQFGFETFQISVPTLPPGVVINDPKNLEYVLKNEGIFAKGDFFKRRSWDLFGNGIINSDGELWKVQRKAGLHFLNTANLKVLTDVALPKYLNESVGKLHEITQDAIVDLEAVFLEVTTQLMGRMAYNVTSTLTQHDHSSAYKLI</sequence>
<dbReference type="Proteomes" id="UP001629113">
    <property type="component" value="Unassembled WGS sequence"/>
</dbReference>
<comment type="caution">
    <text evidence="6">The sequence shown here is derived from an EMBL/GenBank/DDBJ whole genome shotgun (WGS) entry which is preliminary data.</text>
</comment>
<organism evidence="6 7">
    <name type="scientific">Phlyctema vagabunda</name>
    <dbReference type="NCBI Taxonomy" id="108571"/>
    <lineage>
        <taxon>Eukaryota</taxon>
        <taxon>Fungi</taxon>
        <taxon>Dikarya</taxon>
        <taxon>Ascomycota</taxon>
        <taxon>Pezizomycotina</taxon>
        <taxon>Leotiomycetes</taxon>
        <taxon>Helotiales</taxon>
        <taxon>Dermateaceae</taxon>
        <taxon>Phlyctema</taxon>
    </lineage>
</organism>
<dbReference type="PANTHER" id="PTHR24296">
    <property type="entry name" value="CYTOCHROME P450"/>
    <property type="match status" value="1"/>
</dbReference>
<evidence type="ECO:0000256" key="2">
    <source>
        <dbReference type="ARBA" id="ARBA00022723"/>
    </source>
</evidence>
<comment type="similarity">
    <text evidence="1">Belongs to the cytochrome P450 family.</text>
</comment>
<gene>
    <name evidence="6" type="ORF">PVAG01_05937</name>
</gene>
<keyword evidence="3" id="KW-0560">Oxidoreductase</keyword>
<dbReference type="Pfam" id="PF00067">
    <property type="entry name" value="p450"/>
    <property type="match status" value="1"/>
</dbReference>
<evidence type="ECO:0000256" key="1">
    <source>
        <dbReference type="ARBA" id="ARBA00010617"/>
    </source>
</evidence>
<keyword evidence="7" id="KW-1185">Reference proteome</keyword>
<dbReference type="SUPFAM" id="SSF48264">
    <property type="entry name" value="Cytochrome P450"/>
    <property type="match status" value="1"/>
</dbReference>
<keyword evidence="5" id="KW-0812">Transmembrane</keyword>
<evidence type="ECO:0000313" key="7">
    <source>
        <dbReference type="Proteomes" id="UP001629113"/>
    </source>
</evidence>
<keyword evidence="2" id="KW-0479">Metal-binding</keyword>
<name>A0ABR4PEM9_9HELO</name>
<evidence type="ECO:0000256" key="3">
    <source>
        <dbReference type="ARBA" id="ARBA00023002"/>
    </source>
</evidence>
<dbReference type="InterPro" id="IPR001128">
    <property type="entry name" value="Cyt_P450"/>
</dbReference>